<feature type="domain" description="PHD-type" evidence="5">
    <location>
        <begin position="782"/>
        <end position="902"/>
    </location>
</feature>
<keyword evidence="1" id="KW-0479">Metal-binding</keyword>
<dbReference type="PROSITE" id="PS51805">
    <property type="entry name" value="EPHD"/>
    <property type="match status" value="1"/>
</dbReference>
<proteinExistence type="predicted"/>
<feature type="region of interest" description="Disordered" evidence="4">
    <location>
        <begin position="1"/>
        <end position="29"/>
    </location>
</feature>
<protein>
    <submittedName>
        <fullName evidence="6">DNA methylase N-4</fullName>
    </submittedName>
</protein>
<dbReference type="InterPro" id="IPR001965">
    <property type="entry name" value="Znf_PHD"/>
</dbReference>
<dbReference type="Gene3D" id="3.30.60.90">
    <property type="match status" value="1"/>
</dbReference>
<dbReference type="GO" id="GO:0008270">
    <property type="term" value="F:zinc ion binding"/>
    <property type="evidence" value="ECO:0007669"/>
    <property type="project" value="UniProtKB-KW"/>
</dbReference>
<dbReference type="InterPro" id="IPR016197">
    <property type="entry name" value="Chromo-like_dom_sf"/>
</dbReference>
<keyword evidence="6" id="KW-0808">Transferase</keyword>
<dbReference type="GO" id="GO:0032259">
    <property type="term" value="P:methylation"/>
    <property type="evidence" value="ECO:0007669"/>
    <property type="project" value="UniProtKB-KW"/>
</dbReference>
<dbReference type="EMBL" id="DF836416">
    <property type="protein sequence ID" value="GAN06533.1"/>
    <property type="molecule type" value="Genomic_DNA"/>
</dbReference>
<evidence type="ECO:0000256" key="4">
    <source>
        <dbReference type="SAM" id="MobiDB-lite"/>
    </source>
</evidence>
<dbReference type="Proteomes" id="UP000053815">
    <property type="component" value="Unassembled WGS sequence"/>
</dbReference>
<dbReference type="Gene3D" id="3.40.50.150">
    <property type="entry name" value="Vaccinia Virus protein VP39"/>
    <property type="match status" value="2"/>
</dbReference>
<dbReference type="Gene3D" id="3.30.40.10">
    <property type="entry name" value="Zinc/RING finger domain, C3HC4 (zinc finger)"/>
    <property type="match status" value="1"/>
</dbReference>
<name>A0A0C9MWJ7_9FUNG</name>
<evidence type="ECO:0000313" key="6">
    <source>
        <dbReference type="EMBL" id="GAN06533.1"/>
    </source>
</evidence>
<dbReference type="InterPro" id="IPR043145">
    <property type="entry name" value="Znf_ZZ_sf"/>
</dbReference>
<sequence>MSGNHREPQCEPQAEYFHERSRAKHAGPTDQVHLYHASDELDQRELGPLCNINQTTTIKDHPKSIDYQWVPYNPAESSLDLVQHNFLQNTCSNHSLPNGEINQASTQGNIALANLMQPTKAIESIIDCKNCITSSRDRKPFDKIALCNQCQCKWINFLPSPFNTHSDNGNVAHMLQHGHKHLPQELADSSSFGPNVHGYHRHRLIKIAFPKDKTNKECIGVLCRLHQGKVKVWVPALQMVEWLPAGTRRIKLMDSEEEKDAETVLRGSIPSIHDVELLFDEQNQQARGMSQRKRATSESPAQKRSFSAPHKNKELAQANTADSQPCIALPRTHRAYLTTGSFATRKTIHQLKDDSGFIPNPFGYAKNQPVQILDTKHGRSKSWYNGTLVEMRPGYVKVHYNQWPETYDEWLMAGSRRIRIADGVSAAVNDMSKSDEQLMAIAEDPDTQHNAKRKKQSLEKQQKGLKRTSSGYEQSGARTIASRRLAHLRAAEVEEFVPNLYGYSYMQHVNVLYHDKRYYEARIVGVQKNKVKVHYCGWTDDFDELIPNGSHRLQAIDTKECLEPDNLERDKHMPLAENTISNDEAVSVNVPQKIKALEATKLGINDQAVEKEEEGRQYVDLRQLFSFLPLFVDIIMVDDVLVEDKVEPDTAGVKCSHCKAAIEDFRYYCTYCEATSTTCNVNNLESFQLCLVCFGHCFPDWHPHPRSGFAIQAITDGPRQSQGSRPLSLSSSMWEEDVMETQDECMGEAAISLEASKIFTGVDNITAQDKHGYLFLEKWSNRKICGFCNDDDDNSQELGSFVGPFVSTMTKLGQEKKRTFWVHDACARYSPEVRFSVVDGKWYNVTRALKRGRSMRCFACKEKGATIGCFDSKCSKSFHLSCTNKPVNNFRNGVIFWCHIHEAALEKKDAYINVFHCDGCSKRFSNDETWLTCEQCSLDNYFSSFDLCKECYKKNSVLREHQHERSVYKETSYLQLEQAEVLEQIKKGDGKYTKKAQLFPWRSRKLSNGSTPTSCCYCGTLQADNWRKGYDGGILMCDTCFGMIYDRQQPTQDASEGSAAIENYIASIEDYSHKPYFTRETLSMNKSLIGSRLTSYGPQSNQLFSLTFDSTYFDIPGRAPRWATHSGTDYQGTWLPQTVRRALLRHTKKDERILSNFLGRGTDAIECFLLQRKCCGIDINPVAVALSQRNCCFEVPAGLTFAKHRPIIALTDARQLNGSLFGDESYHHILSHPPYKDCIAYSTHLEGDLSRFTQLEEFKKEYMRVVQESYRVLKMDRRLTLGIGDNREHCFYVPIGFHLIRLYIDQGFELEELIVKRQRYCSAYGLGTYLCVQFDFLIFTHEFIATFKKVPQQQVNKMPLMQEGLPTTNAPEYTTTLYGIPHSAIARNSRVMGTVWTFKPSHQYSFQILCISRMVNRFGQDDCNWLHVELAIDMTTQEHCQQQQDTESRADRLQITCNPSTMKVHPISEYEHKRQRKIQENRETLLKLGLISDLSQDSVVIDSIFCDTMLNKKPYPHADLVIMATGHIENLLPNQIDMYRKSIIQLAQDATRQLAVKGRLVIGTKDVRDQISGKLWPISMLVLEDIERTSHGLLKLKEMVITVPEGYAKDKNAFTAKPLIEEGNPAHLPIVHAIYLVFQK</sequence>
<dbReference type="SUPFAM" id="SSF54160">
    <property type="entry name" value="Chromo domain-like"/>
    <property type="match status" value="1"/>
</dbReference>
<feature type="region of interest" description="Disordered" evidence="4">
    <location>
        <begin position="284"/>
        <end position="322"/>
    </location>
</feature>
<dbReference type="CDD" id="cd20104">
    <property type="entry name" value="MBT_PHF20L1-like"/>
    <property type="match status" value="1"/>
</dbReference>
<evidence type="ECO:0000313" key="7">
    <source>
        <dbReference type="Proteomes" id="UP000053815"/>
    </source>
</evidence>
<dbReference type="GO" id="GO:0008168">
    <property type="term" value="F:methyltransferase activity"/>
    <property type="evidence" value="ECO:0007669"/>
    <property type="project" value="UniProtKB-KW"/>
</dbReference>
<dbReference type="SUPFAM" id="SSF63748">
    <property type="entry name" value="Tudor/PWWP/MBT"/>
    <property type="match status" value="1"/>
</dbReference>
<dbReference type="CDD" id="cd15571">
    <property type="entry name" value="ePHD"/>
    <property type="match status" value="1"/>
</dbReference>
<dbReference type="InterPro" id="IPR013083">
    <property type="entry name" value="Znf_RING/FYVE/PHD"/>
</dbReference>
<dbReference type="InterPro" id="IPR034732">
    <property type="entry name" value="EPHD"/>
</dbReference>
<keyword evidence="3" id="KW-0862">Zinc</keyword>
<dbReference type="InterPro" id="IPR029063">
    <property type="entry name" value="SAM-dependent_MTases_sf"/>
</dbReference>
<accession>A0A0C9MWJ7</accession>
<reference evidence="6" key="1">
    <citation type="submission" date="2014-09" db="EMBL/GenBank/DDBJ databases">
        <title>Draft genome sequence of an oleaginous Mucoromycotina fungus Mucor ambiguus NBRC6742.</title>
        <authorList>
            <person name="Takeda I."/>
            <person name="Yamane N."/>
            <person name="Morita T."/>
            <person name="Tamano K."/>
            <person name="Machida M."/>
            <person name="Baker S."/>
            <person name="Koike H."/>
        </authorList>
    </citation>
    <scope>NUCLEOTIDE SEQUENCE</scope>
    <source>
        <strain evidence="6">NBRC 6742</strain>
    </source>
</reference>
<dbReference type="OrthoDB" id="161570at2759"/>
<evidence type="ECO:0000256" key="3">
    <source>
        <dbReference type="ARBA" id="ARBA00022833"/>
    </source>
</evidence>
<dbReference type="Gene3D" id="2.30.30.140">
    <property type="match status" value="2"/>
</dbReference>
<evidence type="ECO:0000256" key="1">
    <source>
        <dbReference type="ARBA" id="ARBA00022723"/>
    </source>
</evidence>
<dbReference type="SMART" id="SM00249">
    <property type="entry name" value="PHD"/>
    <property type="match status" value="1"/>
</dbReference>
<keyword evidence="2" id="KW-0863">Zinc-finger</keyword>
<feature type="region of interest" description="Disordered" evidence="4">
    <location>
        <begin position="443"/>
        <end position="476"/>
    </location>
</feature>
<feature type="compositionally biased region" description="Polar residues" evidence="4">
    <location>
        <begin position="467"/>
        <end position="476"/>
    </location>
</feature>
<keyword evidence="7" id="KW-1185">Reference proteome</keyword>
<gene>
    <name evidence="6" type="ORF">MAM1_0127c06017</name>
</gene>
<evidence type="ECO:0000256" key="2">
    <source>
        <dbReference type="ARBA" id="ARBA00022771"/>
    </source>
</evidence>
<dbReference type="SUPFAM" id="SSF53335">
    <property type="entry name" value="S-adenosyl-L-methionine-dependent methyltransferases"/>
    <property type="match status" value="2"/>
</dbReference>
<organism evidence="6">
    <name type="scientific">Mucor ambiguus</name>
    <dbReference type="NCBI Taxonomy" id="91626"/>
    <lineage>
        <taxon>Eukaryota</taxon>
        <taxon>Fungi</taxon>
        <taxon>Fungi incertae sedis</taxon>
        <taxon>Mucoromycota</taxon>
        <taxon>Mucoromycotina</taxon>
        <taxon>Mucoromycetes</taxon>
        <taxon>Mucorales</taxon>
        <taxon>Mucorineae</taxon>
        <taxon>Mucoraceae</taxon>
        <taxon>Mucor</taxon>
    </lineage>
</organism>
<keyword evidence="6" id="KW-0489">Methyltransferase</keyword>
<evidence type="ECO:0000259" key="5">
    <source>
        <dbReference type="PROSITE" id="PS51805"/>
    </source>
</evidence>
<dbReference type="STRING" id="91626.A0A0C9MWJ7"/>
<dbReference type="Pfam" id="PF13832">
    <property type="entry name" value="zf-HC5HC2H_2"/>
    <property type="match status" value="1"/>
</dbReference>